<proteinExistence type="predicted"/>
<dbReference type="InterPro" id="IPR016040">
    <property type="entry name" value="NAD(P)-bd_dom"/>
</dbReference>
<dbReference type="OrthoDB" id="358920at2157"/>
<dbReference type="InterPro" id="IPR036291">
    <property type="entry name" value="NAD(P)-bd_dom_sf"/>
</dbReference>
<dbReference type="Gene3D" id="3.40.50.720">
    <property type="entry name" value="NAD(P)-binding Rossmann-like Domain"/>
    <property type="match status" value="1"/>
</dbReference>
<dbReference type="Pfam" id="PF13460">
    <property type="entry name" value="NAD_binding_10"/>
    <property type="match status" value="1"/>
</dbReference>
<dbReference type="EMBL" id="FNHL01000001">
    <property type="protein sequence ID" value="SDL93141.1"/>
    <property type="molecule type" value="Genomic_DNA"/>
</dbReference>
<protein>
    <submittedName>
        <fullName evidence="2">Uncharacterized conserved protein YbjT, contains NAD(P)-binding and DUF2867 domains</fullName>
    </submittedName>
</protein>
<dbReference type="PANTHER" id="PTHR12126">
    <property type="entry name" value="NADH-UBIQUINONE OXIDOREDUCTASE 39 KDA SUBUNIT-RELATED"/>
    <property type="match status" value="1"/>
</dbReference>
<organism evidence="2 3">
    <name type="scientific">Halogranum gelatinilyticum</name>
    <dbReference type="NCBI Taxonomy" id="660521"/>
    <lineage>
        <taxon>Archaea</taxon>
        <taxon>Methanobacteriati</taxon>
        <taxon>Methanobacteriota</taxon>
        <taxon>Stenosarchaea group</taxon>
        <taxon>Halobacteria</taxon>
        <taxon>Halobacteriales</taxon>
        <taxon>Haloferacaceae</taxon>
    </lineage>
</organism>
<dbReference type="Proteomes" id="UP000199451">
    <property type="component" value="Unassembled WGS sequence"/>
</dbReference>
<feature type="domain" description="NAD(P)-binding" evidence="1">
    <location>
        <begin position="7"/>
        <end position="140"/>
    </location>
</feature>
<dbReference type="CDD" id="cd05245">
    <property type="entry name" value="SDR_a2"/>
    <property type="match status" value="1"/>
</dbReference>
<evidence type="ECO:0000313" key="3">
    <source>
        <dbReference type="Proteomes" id="UP000199451"/>
    </source>
</evidence>
<sequence>MRVLVTGATGFVGSRLVPALLDANHEVTVLVRDAGRYTGPAAARVVEGDLLEPGSFDAALDVDAAYYLVHSMQSGGDFEDRDRRAARNFSAAASTAGVDRVVYLGGLGSERDRLSEHLKSRREVEHILADGDYALTTLRAAIIVGKGSAGFEMVRQLAKRLPLMVTPKWVDTECQPIAIDDVVAYLVGVLDVPETAGETYEIGGPDVLTYGEMLQKTGEQMGYRPLIVAVPVLTPRLSAYWVDLVTDVPKGVARPLIEGLRNPVVVNDDRICDLVPVELTPFDVAVSRALGTDRSVAPVAPSAELTRTG</sequence>
<gene>
    <name evidence="2" type="ORF">SAMN04487949_0217</name>
</gene>
<evidence type="ECO:0000313" key="2">
    <source>
        <dbReference type="EMBL" id="SDL93141.1"/>
    </source>
</evidence>
<dbReference type="InterPro" id="IPR051207">
    <property type="entry name" value="ComplexI_NDUFA9_subunit"/>
</dbReference>
<dbReference type="PANTHER" id="PTHR12126:SF11">
    <property type="entry name" value="NADH DEHYDROGENASE [UBIQUINONE] 1 ALPHA SUBCOMPLEX SUBUNIT 9, MITOCHONDRIAL"/>
    <property type="match status" value="1"/>
</dbReference>
<dbReference type="RefSeq" id="WP_089693219.1">
    <property type="nucleotide sequence ID" value="NZ_FNHL01000001.1"/>
</dbReference>
<dbReference type="STRING" id="660521.SAMN04487949_0217"/>
<dbReference type="SUPFAM" id="SSF51735">
    <property type="entry name" value="NAD(P)-binding Rossmann-fold domains"/>
    <property type="match status" value="1"/>
</dbReference>
<dbReference type="AlphaFoldDB" id="A0A1G9P3L6"/>
<dbReference type="GO" id="GO:0044877">
    <property type="term" value="F:protein-containing complex binding"/>
    <property type="evidence" value="ECO:0007669"/>
    <property type="project" value="TreeGrafter"/>
</dbReference>
<reference evidence="3" key="1">
    <citation type="submission" date="2016-10" db="EMBL/GenBank/DDBJ databases">
        <authorList>
            <person name="Varghese N."/>
            <person name="Submissions S."/>
        </authorList>
    </citation>
    <scope>NUCLEOTIDE SEQUENCE [LARGE SCALE GENOMIC DNA]</scope>
    <source>
        <strain evidence="3">CGMCC 1.10119</strain>
    </source>
</reference>
<keyword evidence="3" id="KW-1185">Reference proteome</keyword>
<evidence type="ECO:0000259" key="1">
    <source>
        <dbReference type="Pfam" id="PF13460"/>
    </source>
</evidence>
<name>A0A1G9P3L6_9EURY</name>
<accession>A0A1G9P3L6</accession>